<dbReference type="Pfam" id="PF13771">
    <property type="entry name" value="zf-HC5HC2H"/>
    <property type="match status" value="1"/>
</dbReference>
<dbReference type="CDD" id="cd15496">
    <property type="entry name" value="PHD_PHF7_G2E3_like"/>
    <property type="match status" value="1"/>
</dbReference>
<evidence type="ECO:0000256" key="2">
    <source>
        <dbReference type="ARBA" id="ARBA00004906"/>
    </source>
</evidence>
<dbReference type="PANTHER" id="PTHR12420">
    <property type="entry name" value="PHD FINGER PROTEIN"/>
    <property type="match status" value="1"/>
</dbReference>
<dbReference type="Gene3D" id="3.30.2410.10">
    <property type="entry name" value="Hect, E3 ligase catalytic domain"/>
    <property type="match status" value="1"/>
</dbReference>
<proteinExistence type="predicted"/>
<keyword evidence="8" id="KW-0539">Nucleus</keyword>
<dbReference type="Gene3D" id="3.30.40.10">
    <property type="entry name" value="Zinc/RING finger domain, C3HC4 (zinc finger)"/>
    <property type="match status" value="2"/>
</dbReference>
<evidence type="ECO:0000313" key="10">
    <source>
        <dbReference type="Ensembl" id="ENSLLEP00000044141.1"/>
    </source>
</evidence>
<reference evidence="10" key="2">
    <citation type="submission" date="2025-09" db="UniProtKB">
        <authorList>
            <consortium name="Ensembl"/>
        </authorList>
    </citation>
    <scope>IDENTIFICATION</scope>
</reference>
<keyword evidence="11" id="KW-1185">Reference proteome</keyword>
<feature type="domain" description="PHD-type" evidence="9">
    <location>
        <begin position="11"/>
        <end position="128"/>
    </location>
</feature>
<dbReference type="PROSITE" id="PS51805">
    <property type="entry name" value="EPHD"/>
    <property type="match status" value="1"/>
</dbReference>
<dbReference type="Gene3D" id="3.90.1750.10">
    <property type="entry name" value="Hect, E3 ligase catalytic domains"/>
    <property type="match status" value="1"/>
</dbReference>
<accession>A0A8C5QYN3</accession>
<dbReference type="CDD" id="cd15669">
    <property type="entry name" value="ePHD_PHF7_G2E3_like"/>
    <property type="match status" value="1"/>
</dbReference>
<dbReference type="OrthoDB" id="2384350at2759"/>
<dbReference type="Pfam" id="PF00632">
    <property type="entry name" value="HECT"/>
    <property type="match status" value="1"/>
</dbReference>
<gene>
    <name evidence="10" type="primary">G2E3</name>
</gene>
<evidence type="ECO:0000256" key="7">
    <source>
        <dbReference type="ARBA" id="ARBA00022833"/>
    </source>
</evidence>
<reference evidence="10" key="1">
    <citation type="submission" date="2025-08" db="UniProtKB">
        <authorList>
            <consortium name="Ensembl"/>
        </authorList>
    </citation>
    <scope>IDENTIFICATION</scope>
</reference>
<dbReference type="InterPro" id="IPR011011">
    <property type="entry name" value="Znf_FYVE_PHD"/>
</dbReference>
<keyword evidence="4" id="KW-0479">Metal-binding</keyword>
<evidence type="ECO:0000256" key="8">
    <source>
        <dbReference type="ARBA" id="ARBA00023242"/>
    </source>
</evidence>
<dbReference type="InterPro" id="IPR034732">
    <property type="entry name" value="EPHD"/>
</dbReference>
<sequence length="699" mass="79001">MELTATSSSMSLSCVLCGRQDDCPEKYGEKKTYQEHGLTLHYNCLLLSSGIWQRGDENQGIYGFLVKDIKKEVNRAKKLNCCICKRRGASIGCVVPKCRRSYHYPCGIEKECIFQFIESFRSYCWDHRPVQNIHSSLVGGSSTCTICLETVEHSPSYRYLHSPCCKSSWYHRDCLQYQALSAGLYFFRCTVCNNKERFQNEMLQMGICIPERDASWELEENAFHELLEQYERCDVEKCVCPNGRNYNKSESKWEIVRCQCCGSSGTHMACSSLEGLSQNWECLDCQHIVCSPGKRSHPAALSPSKALGRLSYGMGQPSPKFPRMSTNSQRNVVLRPNNRTVSDLLQDLKLQICRDSICSLLVQKESIWESSIKAFRKSSFDPCSTLRVKFSEYNLRRANQHQGVPATEYFSLLLKALESSVVFEGSELKNLSMNPDALADNLYYEAGRMVALSLVHGGPAPGFFSNTLFYCLIHDPQYVRPVLDDVADLDVSQAIQMIQSCNRIQMLKSAVNKYFDYLQNTGSLRLVTSVSDKVLLVKDMLAYHVVRRVQQPLESFKRGLQTLGVLEKIKARPTAFWSVLCMKPEKLTARVMTNLFKVVDPPDPHSNSQCCSTSFWDDYLEDTEEGVTSVSLENILAFVSGSESVPPAGFHPQPSVQFALNVVPKAQRNTNCLTLPILSSYIDFRKSLDHAICDSTQKA</sequence>
<dbReference type="GO" id="GO:0004842">
    <property type="term" value="F:ubiquitin-protein transferase activity"/>
    <property type="evidence" value="ECO:0007669"/>
    <property type="project" value="InterPro"/>
</dbReference>
<dbReference type="AlphaFoldDB" id="A0A8C5QYN3"/>
<dbReference type="Pfam" id="PF26054">
    <property type="entry name" value="PHD_G2E3"/>
    <property type="match status" value="1"/>
</dbReference>
<evidence type="ECO:0000313" key="11">
    <source>
        <dbReference type="Proteomes" id="UP000694569"/>
    </source>
</evidence>
<dbReference type="SMART" id="SM00249">
    <property type="entry name" value="PHD"/>
    <property type="match status" value="3"/>
</dbReference>
<name>A0A8C5QYN3_9ANUR</name>
<dbReference type="InterPro" id="IPR051188">
    <property type="entry name" value="PHD-type_Zinc_Finger"/>
</dbReference>
<evidence type="ECO:0000256" key="1">
    <source>
        <dbReference type="ARBA" id="ARBA00004123"/>
    </source>
</evidence>
<dbReference type="SUPFAM" id="SSF56204">
    <property type="entry name" value="Hect, E3 ligase catalytic domain"/>
    <property type="match status" value="1"/>
</dbReference>
<dbReference type="SUPFAM" id="SSF57903">
    <property type="entry name" value="FYVE/PHD zinc finger"/>
    <property type="match status" value="1"/>
</dbReference>
<evidence type="ECO:0000259" key="9">
    <source>
        <dbReference type="PROSITE" id="PS51805"/>
    </source>
</evidence>
<dbReference type="GeneTree" id="ENSGT00950000182865"/>
<dbReference type="GO" id="GO:0005634">
    <property type="term" value="C:nucleus"/>
    <property type="evidence" value="ECO:0007669"/>
    <property type="project" value="UniProtKB-SubCell"/>
</dbReference>
<protein>
    <submittedName>
        <fullName evidence="10">G2/M-phase specific E3 ubiquitin protein ligase</fullName>
    </submittedName>
</protein>
<keyword evidence="6" id="KW-0833">Ubl conjugation pathway</keyword>
<dbReference type="Proteomes" id="UP000694569">
    <property type="component" value="Unplaced"/>
</dbReference>
<dbReference type="PANTHER" id="PTHR12420:SF42">
    <property type="entry name" value="G2_M PHASE-SPECIFIC E3 UBIQUITIN-PROTEIN LIGASE"/>
    <property type="match status" value="1"/>
</dbReference>
<dbReference type="InterPro" id="IPR013083">
    <property type="entry name" value="Znf_RING/FYVE/PHD"/>
</dbReference>
<evidence type="ECO:0000256" key="5">
    <source>
        <dbReference type="ARBA" id="ARBA00022771"/>
    </source>
</evidence>
<dbReference type="InterPro" id="IPR000569">
    <property type="entry name" value="HECT_dom"/>
</dbReference>
<dbReference type="Ensembl" id="ENSLLET00000045914.1">
    <property type="protein sequence ID" value="ENSLLEP00000044141.1"/>
    <property type="gene ID" value="ENSLLEG00000028014.1"/>
</dbReference>
<comment type="pathway">
    <text evidence="2">Protein modification; protein ubiquitination.</text>
</comment>
<evidence type="ECO:0000256" key="6">
    <source>
        <dbReference type="ARBA" id="ARBA00022786"/>
    </source>
</evidence>
<evidence type="ECO:0000256" key="4">
    <source>
        <dbReference type="ARBA" id="ARBA00022723"/>
    </source>
</evidence>
<dbReference type="InterPro" id="IPR042013">
    <property type="entry name" value="PHF7/G2E3_ePHD"/>
</dbReference>
<dbReference type="SMART" id="SM00119">
    <property type="entry name" value="HECTc"/>
    <property type="match status" value="1"/>
</dbReference>
<keyword evidence="5" id="KW-0863">Zinc-finger</keyword>
<organism evidence="10 11">
    <name type="scientific">Leptobrachium leishanense</name>
    <name type="common">Leishan spiny toad</name>
    <dbReference type="NCBI Taxonomy" id="445787"/>
    <lineage>
        <taxon>Eukaryota</taxon>
        <taxon>Metazoa</taxon>
        <taxon>Chordata</taxon>
        <taxon>Craniata</taxon>
        <taxon>Vertebrata</taxon>
        <taxon>Euteleostomi</taxon>
        <taxon>Amphibia</taxon>
        <taxon>Batrachia</taxon>
        <taxon>Anura</taxon>
        <taxon>Pelobatoidea</taxon>
        <taxon>Megophryidae</taxon>
        <taxon>Leptobrachium</taxon>
    </lineage>
</organism>
<dbReference type="InterPro" id="IPR059102">
    <property type="entry name" value="PHD_PHF7/G2E3-like"/>
</dbReference>
<dbReference type="FunFam" id="3.30.40.10:FF:000132">
    <property type="entry name" value="G2/M phase-specific E3 ubiquitin-protein ligase"/>
    <property type="match status" value="1"/>
</dbReference>
<evidence type="ECO:0000256" key="3">
    <source>
        <dbReference type="ARBA" id="ARBA00022679"/>
    </source>
</evidence>
<dbReference type="InterPro" id="IPR001965">
    <property type="entry name" value="Znf_PHD"/>
</dbReference>
<keyword evidence="3" id="KW-0808">Transferase</keyword>
<dbReference type="GO" id="GO:0008270">
    <property type="term" value="F:zinc ion binding"/>
    <property type="evidence" value="ECO:0007669"/>
    <property type="project" value="UniProtKB-KW"/>
</dbReference>
<dbReference type="InterPro" id="IPR035983">
    <property type="entry name" value="Hect_E3_ubiquitin_ligase"/>
</dbReference>
<comment type="subcellular location">
    <subcellularLocation>
        <location evidence="1">Nucleus</location>
    </subcellularLocation>
</comment>
<keyword evidence="7" id="KW-0862">Zinc</keyword>